<dbReference type="Proteomes" id="UP001600888">
    <property type="component" value="Unassembled WGS sequence"/>
</dbReference>
<proteinExistence type="predicted"/>
<comment type="caution">
    <text evidence="3">The sequence shown here is derived from an EMBL/GenBank/DDBJ whole genome shotgun (WGS) entry which is preliminary data.</text>
</comment>
<organism evidence="3 4">
    <name type="scientific">Diaporthe vaccinii</name>
    <dbReference type="NCBI Taxonomy" id="105482"/>
    <lineage>
        <taxon>Eukaryota</taxon>
        <taxon>Fungi</taxon>
        <taxon>Dikarya</taxon>
        <taxon>Ascomycota</taxon>
        <taxon>Pezizomycotina</taxon>
        <taxon>Sordariomycetes</taxon>
        <taxon>Sordariomycetidae</taxon>
        <taxon>Diaporthales</taxon>
        <taxon>Diaporthaceae</taxon>
        <taxon>Diaporthe</taxon>
        <taxon>Diaporthe eres species complex</taxon>
    </lineage>
</organism>
<evidence type="ECO:0000313" key="3">
    <source>
        <dbReference type="EMBL" id="KAL2285893.1"/>
    </source>
</evidence>
<keyword evidence="4" id="KW-1185">Reference proteome</keyword>
<dbReference type="EMBL" id="JBAWTH010000027">
    <property type="protein sequence ID" value="KAL2285893.1"/>
    <property type="molecule type" value="Genomic_DNA"/>
</dbReference>
<name>A0ABR4ETX6_9PEZI</name>
<sequence length="208" mass="23834">HCRNSFLIHAVLVTPSLTSNFSTFDHFSLLVFYRPIIMSAPKDLSLWNSKKEVLYDLFIRRNNKLKDVKTIMERDHEFPNSLKLSEYECVLRVFKFRKYLKADDWRLSVGPKIAKRQAKGKHSEVLLNGSKVQNIDRKIRRAHTGKRSHYQTGHNVELPHGVVIRTTSPQPSTPVLPAAPFHCGPGQPSSEPGVKKVENQSDRRPRVG</sequence>
<protein>
    <recommendedName>
        <fullName evidence="2">Clr5 domain-containing protein</fullName>
    </recommendedName>
</protein>
<feature type="domain" description="Clr5" evidence="2">
    <location>
        <begin position="47"/>
        <end position="82"/>
    </location>
</feature>
<feature type="compositionally biased region" description="Basic and acidic residues" evidence="1">
    <location>
        <begin position="193"/>
        <end position="208"/>
    </location>
</feature>
<dbReference type="Pfam" id="PF14420">
    <property type="entry name" value="Clr5"/>
    <property type="match status" value="1"/>
</dbReference>
<evidence type="ECO:0000313" key="4">
    <source>
        <dbReference type="Proteomes" id="UP001600888"/>
    </source>
</evidence>
<accession>A0ABR4ETX6</accession>
<feature type="region of interest" description="Disordered" evidence="1">
    <location>
        <begin position="166"/>
        <end position="208"/>
    </location>
</feature>
<dbReference type="InterPro" id="IPR025676">
    <property type="entry name" value="Clr5_dom"/>
</dbReference>
<reference evidence="3 4" key="1">
    <citation type="submission" date="2024-03" db="EMBL/GenBank/DDBJ databases">
        <title>A high-quality draft genome sequence of Diaporthe vaccinii, a causative agent of upright dieback and viscid rot disease in cranberry plants.</title>
        <authorList>
            <person name="Sarrasin M."/>
            <person name="Lang B.F."/>
            <person name="Burger G."/>
        </authorList>
    </citation>
    <scope>NUCLEOTIDE SEQUENCE [LARGE SCALE GENOMIC DNA]</scope>
    <source>
        <strain evidence="3 4">IS7</strain>
    </source>
</reference>
<evidence type="ECO:0000259" key="2">
    <source>
        <dbReference type="Pfam" id="PF14420"/>
    </source>
</evidence>
<evidence type="ECO:0000256" key="1">
    <source>
        <dbReference type="SAM" id="MobiDB-lite"/>
    </source>
</evidence>
<gene>
    <name evidence="3" type="ORF">FJTKL_07393</name>
</gene>
<feature type="non-terminal residue" evidence="3">
    <location>
        <position position="1"/>
    </location>
</feature>